<organism evidence="2 3">
    <name type="scientific">Trichinella nativa</name>
    <dbReference type="NCBI Taxonomy" id="6335"/>
    <lineage>
        <taxon>Eukaryota</taxon>
        <taxon>Metazoa</taxon>
        <taxon>Ecdysozoa</taxon>
        <taxon>Nematoda</taxon>
        <taxon>Enoplea</taxon>
        <taxon>Dorylaimia</taxon>
        <taxon>Trichinellida</taxon>
        <taxon>Trichinellidae</taxon>
        <taxon>Trichinella</taxon>
    </lineage>
</organism>
<evidence type="ECO:0008006" key="4">
    <source>
        <dbReference type="Google" id="ProtNLM"/>
    </source>
</evidence>
<feature type="transmembrane region" description="Helical" evidence="1">
    <location>
        <begin position="233"/>
        <end position="252"/>
    </location>
</feature>
<gene>
    <name evidence="2" type="ORF">T02_6851</name>
</gene>
<evidence type="ECO:0000313" key="2">
    <source>
        <dbReference type="EMBL" id="KRZ56685.1"/>
    </source>
</evidence>
<name>A0A0V1LAY5_9BILA</name>
<keyword evidence="3" id="KW-1185">Reference proteome</keyword>
<feature type="transmembrane region" description="Helical" evidence="1">
    <location>
        <begin position="143"/>
        <end position="164"/>
    </location>
</feature>
<comment type="caution">
    <text evidence="2">The sequence shown here is derived from an EMBL/GenBank/DDBJ whole genome shotgun (WGS) entry which is preliminary data.</text>
</comment>
<sequence length="391" mass="44598">MECLRKHTKLVNTLSKSGHSEVFNFGGFSEGLIQFSSDIYAVNCTTIKSNMNILIIFNAILSKTGEIQKPFLSSECPTVLNFCNFEKYSKCILISRCTLKSITVATPAQRTVLDILNVCIGQVTFFTQIYCLILFMQRSMKCCLGKVACVYAFGSAIASLGLAFECEKCSKLWATTAYRDKMSCFYFAPNAQLYLIGNHLMECSVIALSTIVVTESRIRSCNFFLRRLRNVSICLFFILSLTCWLVGLWLSTSMSGDQFVNSCYFVDVVERQFWLGFTVFMACSSASSLLAVFISAWHLQKRTIINDQFSALRFRRQITAHKWIFKVIFFTIIILNTPWLFEVLGGVWEIRRNAMSSFFWMLQPVMLCLFNMINQVCHDSGCICQNTVRRS</sequence>
<feature type="transmembrane region" description="Helical" evidence="1">
    <location>
        <begin position="353"/>
        <end position="373"/>
    </location>
</feature>
<feature type="transmembrane region" description="Helical" evidence="1">
    <location>
        <begin position="115"/>
        <end position="136"/>
    </location>
</feature>
<evidence type="ECO:0000313" key="3">
    <source>
        <dbReference type="Proteomes" id="UP000054721"/>
    </source>
</evidence>
<accession>A0A0V1LAY5</accession>
<dbReference type="AlphaFoldDB" id="A0A0V1LAY5"/>
<feature type="transmembrane region" description="Helical" evidence="1">
    <location>
        <begin position="323"/>
        <end position="341"/>
    </location>
</feature>
<keyword evidence="1" id="KW-0472">Membrane</keyword>
<dbReference type="EMBL" id="JYDW01000089">
    <property type="protein sequence ID" value="KRZ56685.1"/>
    <property type="molecule type" value="Genomic_DNA"/>
</dbReference>
<protein>
    <recommendedName>
        <fullName evidence="4">G-protein coupled receptors family 1 profile domain-containing protein</fullName>
    </recommendedName>
</protein>
<keyword evidence="1" id="KW-1133">Transmembrane helix</keyword>
<dbReference type="OrthoDB" id="5918176at2759"/>
<keyword evidence="1" id="KW-0812">Transmembrane</keyword>
<evidence type="ECO:0000256" key="1">
    <source>
        <dbReference type="SAM" id="Phobius"/>
    </source>
</evidence>
<reference evidence="2 3" key="1">
    <citation type="submission" date="2015-05" db="EMBL/GenBank/DDBJ databases">
        <title>Evolution of Trichinella species and genotypes.</title>
        <authorList>
            <person name="Korhonen P.K."/>
            <person name="Edoardo P."/>
            <person name="Giuseppe L.R."/>
            <person name="Gasser R.B."/>
        </authorList>
    </citation>
    <scope>NUCLEOTIDE SEQUENCE [LARGE SCALE GENOMIC DNA]</scope>
    <source>
        <strain evidence="2">ISS10</strain>
    </source>
</reference>
<feature type="transmembrane region" description="Helical" evidence="1">
    <location>
        <begin position="272"/>
        <end position="294"/>
    </location>
</feature>
<dbReference type="Proteomes" id="UP000054721">
    <property type="component" value="Unassembled WGS sequence"/>
</dbReference>
<proteinExistence type="predicted"/>